<dbReference type="GO" id="GO:0030313">
    <property type="term" value="C:cell envelope"/>
    <property type="evidence" value="ECO:0007669"/>
    <property type="project" value="UniProtKB-SubCell"/>
</dbReference>
<proteinExistence type="predicted"/>
<dbReference type="AlphaFoldDB" id="A0A3M4VE54"/>
<dbReference type="Proteomes" id="UP000278332">
    <property type="component" value="Unassembled WGS sequence"/>
</dbReference>
<evidence type="ECO:0000313" key="4">
    <source>
        <dbReference type="Proteomes" id="UP000278332"/>
    </source>
</evidence>
<name>A0A3M4VE54_PSECI</name>
<sequence length="429" mass="46547">MISMTKYLTRLRTSRVGVRAAVAGVVAAGLLAGLVYGYQSQSESASPDVRWIAVQPQLLESQLGLVGRIEAASRSTMAAPFEGVVQQVAVVEGQRVERGQHLLTLDTAQLDIQLREALAAQLKLQRTVKDMENWAQGEEVARARRALTSAQYGLSDTERKLADTRRLFERGIVARMDVDSLEQQARVQRLDMTASQSELNAVMEKGKGENRQIADMELANAQSRYQALQALHAHREIEAPFAGIVLRPQRPEGGVAPLIQQGMRMPQGTPLFELASLEQIRAVARVEEVDLHQLADGMPVQVTGDGFEGITLQGTLSSIAAQGVAPDFGGGTTYEVVISIASLTPAQQVKVRLGMSARLAIVTYRADNGFAVPPEVLRQDAEGRTFIVYRKDMADAPQRVMVTAGRAMPQGVEVSGLKPGYVELPATAR</sequence>
<dbReference type="Gene3D" id="2.40.50.100">
    <property type="match status" value="1"/>
</dbReference>
<dbReference type="EMBL" id="RBRY01000180">
    <property type="protein sequence ID" value="RMR50108.1"/>
    <property type="molecule type" value="Genomic_DNA"/>
</dbReference>
<evidence type="ECO:0000256" key="2">
    <source>
        <dbReference type="ARBA" id="ARBA00023054"/>
    </source>
</evidence>
<gene>
    <name evidence="3" type="ORF">ALP84_01492</name>
</gene>
<organism evidence="3 4">
    <name type="scientific">Pseudomonas cichorii</name>
    <dbReference type="NCBI Taxonomy" id="36746"/>
    <lineage>
        <taxon>Bacteria</taxon>
        <taxon>Pseudomonadati</taxon>
        <taxon>Pseudomonadota</taxon>
        <taxon>Gammaproteobacteria</taxon>
        <taxon>Pseudomonadales</taxon>
        <taxon>Pseudomonadaceae</taxon>
        <taxon>Pseudomonas</taxon>
    </lineage>
</organism>
<accession>A0A3M4VE54</accession>
<dbReference type="SUPFAM" id="SSF111369">
    <property type="entry name" value="HlyD-like secretion proteins"/>
    <property type="match status" value="1"/>
</dbReference>
<evidence type="ECO:0000313" key="3">
    <source>
        <dbReference type="EMBL" id="RMR50108.1"/>
    </source>
</evidence>
<comment type="subcellular location">
    <subcellularLocation>
        <location evidence="1">Cell envelope</location>
    </subcellularLocation>
</comment>
<comment type="caution">
    <text evidence="3">The sequence shown here is derived from an EMBL/GenBank/DDBJ whole genome shotgun (WGS) entry which is preliminary data.</text>
</comment>
<reference evidence="3 4" key="1">
    <citation type="submission" date="2018-08" db="EMBL/GenBank/DDBJ databases">
        <title>Recombination of ecologically and evolutionarily significant loci maintains genetic cohesion in the Pseudomonas syringae species complex.</title>
        <authorList>
            <person name="Dillon M."/>
            <person name="Thakur S."/>
            <person name="Almeida R.N.D."/>
            <person name="Weir B.S."/>
            <person name="Guttman D.S."/>
        </authorList>
    </citation>
    <scope>NUCLEOTIDE SEQUENCE [LARGE SCALE GENOMIC DNA]</scope>
    <source>
        <strain evidence="3 4">ICMP 6917</strain>
    </source>
</reference>
<protein>
    <submittedName>
        <fullName evidence="3">Uncharacterized protein</fullName>
    </submittedName>
</protein>
<evidence type="ECO:0000256" key="1">
    <source>
        <dbReference type="ARBA" id="ARBA00004196"/>
    </source>
</evidence>
<dbReference type="Gene3D" id="2.40.30.170">
    <property type="match status" value="1"/>
</dbReference>
<keyword evidence="2" id="KW-0175">Coiled coil</keyword>
<dbReference type="InterPro" id="IPR050465">
    <property type="entry name" value="UPF0194_transport"/>
</dbReference>
<dbReference type="PANTHER" id="PTHR32347">
    <property type="entry name" value="EFFLUX SYSTEM COMPONENT YKNX-RELATED"/>
    <property type="match status" value="1"/>
</dbReference>